<protein>
    <submittedName>
        <fullName evidence="2">Excisionase</fullName>
    </submittedName>
</protein>
<dbReference type="NCBIfam" id="TIGR01764">
    <property type="entry name" value="excise"/>
    <property type="match status" value="1"/>
</dbReference>
<feature type="domain" description="Helix-turn-helix" evidence="1">
    <location>
        <begin position="73"/>
        <end position="119"/>
    </location>
</feature>
<dbReference type="AlphaFoldDB" id="A0A1F6G5P4"/>
<organism evidence="2 3">
    <name type="scientific">Candidatus Lambdaproteobacteria bacterium RIFOXYD2_FULL_50_16</name>
    <dbReference type="NCBI Taxonomy" id="1817772"/>
    <lineage>
        <taxon>Bacteria</taxon>
        <taxon>Pseudomonadati</taxon>
        <taxon>Pseudomonadota</taxon>
        <taxon>Candidatus Lambdaproteobacteria</taxon>
    </lineage>
</organism>
<gene>
    <name evidence="2" type="ORF">A2527_14760</name>
</gene>
<name>A0A1F6G5P4_9PROT</name>
<dbReference type="Pfam" id="PF12728">
    <property type="entry name" value="HTH_17"/>
    <property type="match status" value="1"/>
</dbReference>
<evidence type="ECO:0000259" key="1">
    <source>
        <dbReference type="Pfam" id="PF12728"/>
    </source>
</evidence>
<reference evidence="2 3" key="1">
    <citation type="journal article" date="2016" name="Nat. Commun.">
        <title>Thousands of microbial genomes shed light on interconnected biogeochemical processes in an aquifer system.</title>
        <authorList>
            <person name="Anantharaman K."/>
            <person name="Brown C.T."/>
            <person name="Hug L.A."/>
            <person name="Sharon I."/>
            <person name="Castelle C.J."/>
            <person name="Probst A.J."/>
            <person name="Thomas B.C."/>
            <person name="Singh A."/>
            <person name="Wilkins M.J."/>
            <person name="Karaoz U."/>
            <person name="Brodie E.L."/>
            <person name="Williams K.H."/>
            <person name="Hubbard S.S."/>
            <person name="Banfield J.F."/>
        </authorList>
    </citation>
    <scope>NUCLEOTIDE SEQUENCE [LARGE SCALE GENOMIC DNA]</scope>
</reference>
<dbReference type="InterPro" id="IPR010093">
    <property type="entry name" value="SinI_DNA-bd"/>
</dbReference>
<sequence length="143" mass="15655">MNEPITPSEADALLAGEIGRILGQHAHESLLVQIPETNETMKLPAAAVRLLLDLLAEMAKGNAITLIPIHAELTTQQAAELLGVSRPFLIKLLDEGAIPFRKVGTHRRILFVDLMAYKKDTDAKRHLALDALAAQTQELKMGY</sequence>
<dbReference type="Proteomes" id="UP000178449">
    <property type="component" value="Unassembled WGS sequence"/>
</dbReference>
<evidence type="ECO:0000313" key="3">
    <source>
        <dbReference type="Proteomes" id="UP000178449"/>
    </source>
</evidence>
<dbReference type="STRING" id="1817772.A2527_14760"/>
<dbReference type="InterPro" id="IPR041657">
    <property type="entry name" value="HTH_17"/>
</dbReference>
<dbReference type="GO" id="GO:0003677">
    <property type="term" value="F:DNA binding"/>
    <property type="evidence" value="ECO:0007669"/>
    <property type="project" value="InterPro"/>
</dbReference>
<accession>A0A1F6G5P4</accession>
<comment type="caution">
    <text evidence="2">The sequence shown here is derived from an EMBL/GenBank/DDBJ whole genome shotgun (WGS) entry which is preliminary data.</text>
</comment>
<proteinExistence type="predicted"/>
<evidence type="ECO:0000313" key="2">
    <source>
        <dbReference type="EMBL" id="OGG93437.1"/>
    </source>
</evidence>
<dbReference type="EMBL" id="MFNE01000050">
    <property type="protein sequence ID" value="OGG93437.1"/>
    <property type="molecule type" value="Genomic_DNA"/>
</dbReference>